<feature type="compositionally biased region" description="Low complexity" evidence="1">
    <location>
        <begin position="466"/>
        <end position="477"/>
    </location>
</feature>
<dbReference type="GeneID" id="107221837"/>
<evidence type="ECO:0000313" key="3">
    <source>
        <dbReference type="RefSeq" id="XP_015516465.1"/>
    </source>
</evidence>
<feature type="compositionally biased region" description="Polar residues" evidence="1">
    <location>
        <begin position="572"/>
        <end position="583"/>
    </location>
</feature>
<feature type="region of interest" description="Disordered" evidence="1">
    <location>
        <begin position="908"/>
        <end position="928"/>
    </location>
</feature>
<feature type="compositionally biased region" description="Basic residues" evidence="1">
    <location>
        <begin position="510"/>
        <end position="529"/>
    </location>
</feature>
<dbReference type="AlphaFoldDB" id="A0A6J0BPH5"/>
<evidence type="ECO:0000313" key="2">
    <source>
        <dbReference type="Proteomes" id="UP000829291"/>
    </source>
</evidence>
<feature type="compositionally biased region" description="Basic residues" evidence="1">
    <location>
        <begin position="391"/>
        <end position="405"/>
    </location>
</feature>
<feature type="compositionally biased region" description="Polar residues" evidence="1">
    <location>
        <begin position="148"/>
        <end position="157"/>
    </location>
</feature>
<feature type="compositionally biased region" description="Basic residues" evidence="1">
    <location>
        <begin position="455"/>
        <end position="465"/>
    </location>
</feature>
<feature type="compositionally biased region" description="Low complexity" evidence="1">
    <location>
        <begin position="535"/>
        <end position="554"/>
    </location>
</feature>
<dbReference type="RefSeq" id="XP_015516465.1">
    <property type="nucleotide sequence ID" value="XM_015660979.2"/>
</dbReference>
<gene>
    <name evidence="3" type="primary">LOC107221837</name>
</gene>
<feature type="compositionally biased region" description="Basic and acidic residues" evidence="1">
    <location>
        <begin position="645"/>
        <end position="661"/>
    </location>
</feature>
<keyword evidence="2" id="KW-1185">Reference proteome</keyword>
<reference evidence="3" key="1">
    <citation type="submission" date="2025-08" db="UniProtKB">
        <authorList>
            <consortium name="RefSeq"/>
        </authorList>
    </citation>
    <scope>IDENTIFICATION</scope>
    <source>
        <tissue evidence="3">Thorax and Abdomen</tissue>
    </source>
</reference>
<feature type="compositionally biased region" description="Basic and acidic residues" evidence="1">
    <location>
        <begin position="257"/>
        <end position="295"/>
    </location>
</feature>
<feature type="compositionally biased region" description="Low complexity" evidence="1">
    <location>
        <begin position="381"/>
        <end position="390"/>
    </location>
</feature>
<feature type="compositionally biased region" description="Low complexity" evidence="1">
    <location>
        <begin position="299"/>
        <end position="310"/>
    </location>
</feature>
<feature type="region of interest" description="Disordered" evidence="1">
    <location>
        <begin position="168"/>
        <end position="231"/>
    </location>
</feature>
<sequence length="940" mass="107868">MCASNRGVHLENLAFFRSCTPQNMDYRQKMVLASNKTHSNNKGENDDDDEDLEALRMAALQSLRTKNNLKPDLQVRSRAKINTQQIAQPCTFYKGQRPNRLTYRQPQLARQNGNLYFQKHRNPNLIAIVPVEEDILLSTEPLRKPQDIGSTMQNQTSDESKFCRYKDNASCSDEDDEGDRTGSTSAKLKVEPRQDRGVITISNELGDADNLSTHSESLQHSESDEKEEDDDDVLLMADLEEEDSLERLMDEMEKEMSIDKADMIEKMHPKIENRSTRDEEVSKKQQAKSKLELRRTNRSSSPLVHSSISSVLKNEPRPMSPYNASWPTHRHGSLSPKPRSRKKSPKRSPRRSPPRLTRKLQSDGGRDLRFRSPKKSPSHFSPRPRLSPRLSPRRSPRRSPLKRTPPRLSPRLSPRPKSPKTPPRCRSRSPGISLRLPRSRSPRSSPRRSPQSRLSPRKFSPRPRSPKLSPRLRSPRLTPRHLSPRLRSPKTSPRRMSPRLKTPRTSPRLSPRRLSPRVRSPRFSPHRRMSPQCKSPAVSPRRSPWSSPRNSPRLSPRRRKSPKELPRKIKPRSNTPCNRQSPLSKRGLSPSSKGKAPPVDLVKGRPKQKDESYEKVALVHTGKSTDGIVNDPVLEARRRKFESTKPIDPINENKKIKLSRKECRKKKSDLPHETQISTTNTRTPHKLSDGVCETIQNDLYLGVDFELEDLEEPVEDSPAATIASTINLCSEIEPAKLEREKLVKKKKKKDKELYQVHKTKGELPLSERIGKEKKCKKRKEATNDVPAENSETVFEDLIVEEEEGDLRTELSRRRAERLNRTGPLHQQSVRLVQSAFKGVVREVVKSNAKSIRKQLVKVDDKPNQNEVRRVTVLHRPVTEFRETEDESTVDSKVPIRFRLGLNKLGQDTRESKISRKNSKRQSRKVKHTNNLSSIDAEYLC</sequence>
<feature type="region of interest" description="Disordered" evidence="1">
    <location>
        <begin position="257"/>
        <end position="613"/>
    </location>
</feature>
<dbReference type="OrthoDB" id="7699082at2759"/>
<accession>A0A6J0BPH5</accession>
<organism evidence="3">
    <name type="scientific">Neodiprion lecontei</name>
    <name type="common">Redheaded pine sawfly</name>
    <dbReference type="NCBI Taxonomy" id="441921"/>
    <lineage>
        <taxon>Eukaryota</taxon>
        <taxon>Metazoa</taxon>
        <taxon>Ecdysozoa</taxon>
        <taxon>Arthropoda</taxon>
        <taxon>Hexapoda</taxon>
        <taxon>Insecta</taxon>
        <taxon>Pterygota</taxon>
        <taxon>Neoptera</taxon>
        <taxon>Endopterygota</taxon>
        <taxon>Hymenoptera</taxon>
        <taxon>Tenthredinoidea</taxon>
        <taxon>Diprionidae</taxon>
        <taxon>Diprioninae</taxon>
        <taxon>Neodiprion</taxon>
    </lineage>
</organism>
<feature type="compositionally biased region" description="Basic and acidic residues" evidence="1">
    <location>
        <begin position="360"/>
        <end position="370"/>
    </location>
</feature>
<protein>
    <submittedName>
        <fullName evidence="3">Neurofilament heavy polypeptide isoform X1</fullName>
    </submittedName>
</protein>
<feature type="region of interest" description="Disordered" evidence="1">
    <location>
        <begin position="645"/>
        <end position="687"/>
    </location>
</feature>
<dbReference type="InParanoid" id="A0A6J0BPH5"/>
<feature type="region of interest" description="Disordered" evidence="1">
    <location>
        <begin position="142"/>
        <end position="161"/>
    </location>
</feature>
<name>A0A6J0BPH5_NEOLC</name>
<dbReference type="KEGG" id="nlo:107221837"/>
<feature type="compositionally biased region" description="Basic residues" evidence="1">
    <location>
        <begin position="914"/>
        <end position="927"/>
    </location>
</feature>
<feature type="compositionally biased region" description="Basic residues" evidence="1">
    <location>
        <begin position="478"/>
        <end position="502"/>
    </location>
</feature>
<feature type="compositionally biased region" description="Basic residues" evidence="1">
    <location>
        <begin position="328"/>
        <end position="358"/>
    </location>
</feature>
<proteinExistence type="predicted"/>
<feature type="compositionally biased region" description="Low complexity" evidence="1">
    <location>
        <begin position="442"/>
        <end position="454"/>
    </location>
</feature>
<evidence type="ECO:0000256" key="1">
    <source>
        <dbReference type="SAM" id="MobiDB-lite"/>
    </source>
</evidence>
<dbReference type="Proteomes" id="UP000829291">
    <property type="component" value="Chromosome 1"/>
</dbReference>